<dbReference type="InterPro" id="IPR057720">
    <property type="entry name" value="RRM_YTH1"/>
</dbReference>
<feature type="region of interest" description="Disordered" evidence="2">
    <location>
        <begin position="1"/>
        <end position="205"/>
    </location>
</feature>
<dbReference type="GO" id="GO:0005654">
    <property type="term" value="C:nucleoplasm"/>
    <property type="evidence" value="ECO:0007669"/>
    <property type="project" value="TreeGrafter"/>
</dbReference>
<evidence type="ECO:0008006" key="7">
    <source>
        <dbReference type="Google" id="ProtNLM"/>
    </source>
</evidence>
<feature type="domain" description="YTH" evidence="4">
    <location>
        <begin position="890"/>
        <end position="1038"/>
    </location>
</feature>
<feature type="region of interest" description="Disordered" evidence="2">
    <location>
        <begin position="252"/>
        <end position="306"/>
    </location>
</feature>
<feature type="compositionally biased region" description="Pro residues" evidence="2">
    <location>
        <begin position="1043"/>
        <end position="1052"/>
    </location>
</feature>
<feature type="compositionally biased region" description="Low complexity" evidence="2">
    <location>
        <begin position="444"/>
        <end position="471"/>
    </location>
</feature>
<feature type="compositionally biased region" description="Pro residues" evidence="2">
    <location>
        <begin position="293"/>
        <end position="305"/>
    </location>
</feature>
<feature type="compositionally biased region" description="Polar residues" evidence="2">
    <location>
        <begin position="814"/>
        <end position="840"/>
    </location>
</feature>
<feature type="compositionally biased region" description="Low complexity" evidence="2">
    <location>
        <begin position="45"/>
        <end position="62"/>
    </location>
</feature>
<reference evidence="5" key="1">
    <citation type="submission" date="2021-10" db="EMBL/GenBank/DDBJ databases">
        <title>De novo Genome Assembly of Clathrus columnatus (Basidiomycota, Fungi) Using Illumina and Nanopore Sequence Data.</title>
        <authorList>
            <person name="Ogiso-Tanaka E."/>
            <person name="Itagaki H."/>
            <person name="Hosoya T."/>
            <person name="Hosaka K."/>
        </authorList>
    </citation>
    <scope>NUCLEOTIDE SEQUENCE</scope>
    <source>
        <strain evidence="5">MO-923</strain>
    </source>
</reference>
<feature type="region of interest" description="Disordered" evidence="2">
    <location>
        <begin position="787"/>
        <end position="840"/>
    </location>
</feature>
<evidence type="ECO:0000259" key="3">
    <source>
        <dbReference type="PROSITE" id="PS50102"/>
    </source>
</evidence>
<feature type="compositionally biased region" description="Basic residues" evidence="2">
    <location>
        <begin position="22"/>
        <end position="31"/>
    </location>
</feature>
<feature type="compositionally biased region" description="Polar residues" evidence="2">
    <location>
        <begin position="106"/>
        <end position="116"/>
    </location>
</feature>
<sequence>MPIIYLSDGNERRSKSTSSGKGKTRTRRPKTSRGTPSSTVIQDTLSSLLAESSSGSETNSLSAHNVEPTRISNLGHSRQGLAPVPPSAFYDTIRNSPSSSQSPSSTGATRGANSSAEEFRDANSPLSSMSPSRGESSSNPSGPSTQDTHRPVVRHSISTPAPESFSHQSFHPHSFYPPHSNPESFTSPTAYPPPPPAHGQGYLGQYMTSQPPPALAMPSSMGYYSQSFAVPGIHAHDPSAIPLPFPPPLTSGYTYAAPSESDRNSRNPNFPPPSPFAPSGSSRPPIATGRPNPSHPPTFPHPPPMHFSHAHSPTHYAYPPAHSYAHSSPAIYSYAPNPYPQSFYSQHSPASPENTSKGGTWYYVPPSSARSQYDPSAYAGLYPVQGYQPSVQMNRRDFEHQYPSASSSSHPQSGQESLQPQTPQELPGSSFPPPSPPALRHNLSFSSSASASASAPNPISSSQQSHPSSTQPKKRDMPPSPLPTSRKEYHPAPPPNRSDWVMWVGNVPNDATHDEVWRFFNQPCPPPPTESTSNILSSRLVQPSSESPSQGNDDHWGGVSSVFLISRSNCAFINFETKSQLESAIAHFNGKPLRPLDPKCPRLVCRVRRKEDDLEAGVGAQRYRGMHTRWVAEQRERKERETEEALIDAPPTSPSIYLAASSSSSDPSPPIHALSHIDEPRTPMFFRDSPDEKEKKGSGSLGDRSFSSTNSSLLRNYFPKRYFILKSLTPYDLNLSIQNGVWATQPHNQGVLDQAYRTSKDVYLIFSANKSGEFFGYARMSGPIFERQENSTTPGEQLSSARSSSPPGSIQSGFQNDGNRFLTPNESQPLFESPVATPSQGPQLAIDVPRSHDAHVQAVATAPAEAHQAHRRLSRPEFVRAVETLPDQREVRYALNMGMGSLDGLRTHAPVKNVTPDGRVVLNKPSILPHNKFAHSTSGVIRKLPDVSTVRADVYEGGAAAELNRMQNELLDGETAEERPESVGRGREFKIEWIRTDRLPFTRTRHLRNPWNHGREVKVSRDGTEIEPEVGQQLLDEWDKPAPQEPSSPPTSPIRSRPPRSAGGGGLTIPVSNPGGPSQAHRHNRPRAAGSGAFQA</sequence>
<dbReference type="SMART" id="SM00360">
    <property type="entry name" value="RRM"/>
    <property type="match status" value="1"/>
</dbReference>
<name>A0AAV5AI78_9AGAM</name>
<dbReference type="InterPro" id="IPR007275">
    <property type="entry name" value="YTH_domain"/>
</dbReference>
<dbReference type="PANTHER" id="PTHR12357:SF3">
    <property type="entry name" value="YTH DOMAIN-CONTAINING PROTEIN 1"/>
    <property type="match status" value="1"/>
</dbReference>
<feature type="domain" description="YTH" evidence="4">
    <location>
        <begin position="720"/>
        <end position="856"/>
    </location>
</feature>
<evidence type="ECO:0000256" key="2">
    <source>
        <dbReference type="SAM" id="MobiDB-lite"/>
    </source>
</evidence>
<evidence type="ECO:0000313" key="6">
    <source>
        <dbReference type="Proteomes" id="UP001050691"/>
    </source>
</evidence>
<dbReference type="GO" id="GO:1990247">
    <property type="term" value="F:N6-methyladenosine-containing RNA reader activity"/>
    <property type="evidence" value="ECO:0007669"/>
    <property type="project" value="TreeGrafter"/>
</dbReference>
<dbReference type="InterPro" id="IPR035979">
    <property type="entry name" value="RBD_domain_sf"/>
</dbReference>
<feature type="compositionally biased region" description="Low complexity" evidence="2">
    <location>
        <begin position="401"/>
        <end position="417"/>
    </location>
</feature>
<feature type="compositionally biased region" description="Polar residues" evidence="2">
    <location>
        <begin position="530"/>
        <end position="551"/>
    </location>
</feature>
<feature type="compositionally biased region" description="Polar residues" evidence="2">
    <location>
        <begin position="32"/>
        <end position="44"/>
    </location>
</feature>
<dbReference type="GO" id="GO:0003729">
    <property type="term" value="F:mRNA binding"/>
    <property type="evidence" value="ECO:0007669"/>
    <property type="project" value="TreeGrafter"/>
</dbReference>
<comment type="caution">
    <text evidence="5">The sequence shown here is derived from an EMBL/GenBank/DDBJ whole genome shotgun (WGS) entry which is preliminary data.</text>
</comment>
<organism evidence="5 6">
    <name type="scientific">Clathrus columnatus</name>
    <dbReference type="NCBI Taxonomy" id="1419009"/>
    <lineage>
        <taxon>Eukaryota</taxon>
        <taxon>Fungi</taxon>
        <taxon>Dikarya</taxon>
        <taxon>Basidiomycota</taxon>
        <taxon>Agaricomycotina</taxon>
        <taxon>Agaricomycetes</taxon>
        <taxon>Phallomycetidae</taxon>
        <taxon>Phallales</taxon>
        <taxon>Clathraceae</taxon>
        <taxon>Clathrus</taxon>
    </lineage>
</organism>
<protein>
    <recommendedName>
        <fullName evidence="7">YTH domain-containing protein</fullName>
    </recommendedName>
</protein>
<dbReference type="Pfam" id="PF04146">
    <property type="entry name" value="YTH"/>
    <property type="match status" value="1"/>
</dbReference>
<evidence type="ECO:0000256" key="1">
    <source>
        <dbReference type="PROSITE-ProRule" id="PRU00176"/>
    </source>
</evidence>
<dbReference type="SUPFAM" id="SSF54928">
    <property type="entry name" value="RNA-binding domain, RBD"/>
    <property type="match status" value="1"/>
</dbReference>
<feature type="region of interest" description="Disordered" evidence="2">
    <location>
        <begin position="1035"/>
        <end position="1096"/>
    </location>
</feature>
<feature type="compositionally biased region" description="Basic and acidic residues" evidence="2">
    <location>
        <begin position="688"/>
        <end position="697"/>
    </location>
</feature>
<feature type="region of interest" description="Disordered" evidence="2">
    <location>
        <begin position="518"/>
        <end position="555"/>
    </location>
</feature>
<dbReference type="InterPro" id="IPR045168">
    <property type="entry name" value="YTH_prot"/>
</dbReference>
<feature type="compositionally biased region" description="Low complexity" evidence="2">
    <location>
        <begin position="799"/>
        <end position="813"/>
    </location>
</feature>
<dbReference type="EMBL" id="BPWL01000008">
    <property type="protein sequence ID" value="GJJ13462.1"/>
    <property type="molecule type" value="Genomic_DNA"/>
</dbReference>
<dbReference type="GO" id="GO:0000398">
    <property type="term" value="P:mRNA splicing, via spliceosome"/>
    <property type="evidence" value="ECO:0007669"/>
    <property type="project" value="TreeGrafter"/>
</dbReference>
<feature type="region of interest" description="Disordered" evidence="2">
    <location>
        <begin position="658"/>
        <end position="705"/>
    </location>
</feature>
<dbReference type="Proteomes" id="UP001050691">
    <property type="component" value="Unassembled WGS sequence"/>
</dbReference>
<evidence type="ECO:0000313" key="5">
    <source>
        <dbReference type="EMBL" id="GJJ13462.1"/>
    </source>
</evidence>
<dbReference type="CDD" id="cd00590">
    <property type="entry name" value="RRM_SF"/>
    <property type="match status" value="1"/>
</dbReference>
<keyword evidence="6" id="KW-1185">Reference proteome</keyword>
<dbReference type="PROSITE" id="PS50102">
    <property type="entry name" value="RRM"/>
    <property type="match status" value="1"/>
</dbReference>
<feature type="compositionally biased region" description="Low complexity" evidence="2">
    <location>
        <begin position="124"/>
        <end position="144"/>
    </location>
</feature>
<feature type="compositionally biased region" description="Low complexity" evidence="2">
    <location>
        <begin position="96"/>
        <end position="105"/>
    </location>
</feature>
<dbReference type="AlphaFoldDB" id="A0AAV5AI78"/>
<keyword evidence="1" id="KW-0694">RNA-binding</keyword>
<dbReference type="Pfam" id="PF25701">
    <property type="entry name" value="RRM_YTH1"/>
    <property type="match status" value="1"/>
</dbReference>
<feature type="compositionally biased region" description="Low complexity" evidence="2">
    <location>
        <begin position="162"/>
        <end position="182"/>
    </location>
</feature>
<dbReference type="PANTHER" id="PTHR12357">
    <property type="entry name" value="YTH YT521-B HOMOLOGY DOMAIN-CONTAINING"/>
    <property type="match status" value="1"/>
</dbReference>
<evidence type="ECO:0000259" key="4">
    <source>
        <dbReference type="PROSITE" id="PS50882"/>
    </source>
</evidence>
<dbReference type="PROSITE" id="PS50882">
    <property type="entry name" value="YTH"/>
    <property type="match status" value="2"/>
</dbReference>
<dbReference type="PRINTS" id="PR01217">
    <property type="entry name" value="PRICHEXTENSN"/>
</dbReference>
<dbReference type="InterPro" id="IPR000504">
    <property type="entry name" value="RRM_dom"/>
</dbReference>
<feature type="region of interest" description="Disordered" evidence="2">
    <location>
        <begin position="400"/>
        <end position="497"/>
    </location>
</feature>
<proteinExistence type="predicted"/>
<dbReference type="Gene3D" id="3.30.70.330">
    <property type="match status" value="1"/>
</dbReference>
<dbReference type="Gene3D" id="3.10.590.10">
    <property type="entry name" value="ph1033 like domains"/>
    <property type="match status" value="2"/>
</dbReference>
<gene>
    <name evidence="5" type="ORF">Clacol_007716</name>
</gene>
<dbReference type="InterPro" id="IPR012677">
    <property type="entry name" value="Nucleotide-bd_a/b_plait_sf"/>
</dbReference>
<dbReference type="CDD" id="cd21134">
    <property type="entry name" value="YTH"/>
    <property type="match status" value="1"/>
</dbReference>
<feature type="domain" description="RRM" evidence="3">
    <location>
        <begin position="500"/>
        <end position="596"/>
    </location>
</feature>
<accession>A0AAV5AI78</accession>
<dbReference type="GO" id="GO:0000381">
    <property type="term" value="P:regulation of alternative mRNA splicing, via spliceosome"/>
    <property type="evidence" value="ECO:0007669"/>
    <property type="project" value="TreeGrafter"/>
</dbReference>